<reference evidence="1" key="1">
    <citation type="submission" date="2019-05" db="EMBL/GenBank/DDBJ databases">
        <title>Revised genome assembly of Burkholderiaceae (previously Ralstonia) sp. PBA.</title>
        <authorList>
            <person name="Gan H.M."/>
        </authorList>
    </citation>
    <scope>NUCLEOTIDE SEQUENCE</scope>
    <source>
        <strain evidence="1">PBA</strain>
    </source>
</reference>
<evidence type="ECO:0000313" key="1">
    <source>
        <dbReference type="EMBL" id="TMS58822.1"/>
    </source>
</evidence>
<keyword evidence="2" id="KW-1185">Reference proteome</keyword>
<comment type="caution">
    <text evidence="1">The sequence shown here is derived from an EMBL/GenBank/DDBJ whole genome shotgun (WGS) entry which is preliminary data.</text>
</comment>
<keyword evidence="1" id="KW-0675">Receptor</keyword>
<dbReference type="Proteomes" id="UP000004277">
    <property type="component" value="Unassembled WGS sequence"/>
</dbReference>
<name>A0ACD3SRL4_9BURK</name>
<sequence length="653" mass="72550">MKQHHLGAYALLPIFAGSAYAASVDQVFTLGEVVVSADAGKATVGSTSIDSEEMRRFDTNNVGTALNLVPGTNLTKSGARNELMMSVRGFDLRQVPIYADGIPVYVPYDGYVDLSRFTTYDLSRIEVSKGFSSALYGANTLGGAINLVSRRPSKPFEGEVGGGIVFGDRGGISGQQAYANVGTNQGMWYMQAGVSYVNQDFSLMSRDFQPVPAEDGGKRERSNHRDRKVNVKFGLTPNATDEYVISYMKQEGEKSTPPYTGRLTNVRYWDWPYWDKESVAFLSKTEFGNHTLRLRLYHDAFENSLVQYRNASFTQLHPTNRPSAYDDYTKGFSIQDDIRIGSSNVLKLAYNYKLDVHRESVVGGPTQNFKDKTQTVAVEDTHELNDRITLVGGLSYEKREGKTAEDLIGGVPTPFNLANNNALNAQAAVLYKLDSGDQVRASVARKSRFATIKDRYSYRMGTAIPNPDLKAEHANHFELGYRGKIGSDWTWGGSLFHSRITNMIQSNQLTPTLGQMQNIGKVYVSGIELEMNGRIGAWEVGANYTYLDRDNRSDNAFLTDTSRHKAFAYTAWNITPHWCMQGSIESSSRRYSSSDGRQVAPGFAVVNAKVSYMFSNGATVEAGVRNLLDKNYMYTEGFPEPGRTFFTQVNVPF</sequence>
<protein>
    <submittedName>
        <fullName evidence="1">TonB-dependent receptor</fullName>
    </submittedName>
</protein>
<dbReference type="EMBL" id="AKCV02000015">
    <property type="protein sequence ID" value="TMS58822.1"/>
    <property type="molecule type" value="Genomic_DNA"/>
</dbReference>
<organism evidence="1 2">
    <name type="scientific">Imbroritus primus</name>
    <dbReference type="NCBI Taxonomy" id="3058603"/>
    <lineage>
        <taxon>Bacteria</taxon>
        <taxon>Pseudomonadati</taxon>
        <taxon>Pseudomonadota</taxon>
        <taxon>Betaproteobacteria</taxon>
        <taxon>Burkholderiales</taxon>
        <taxon>Burkholderiaceae</taxon>
        <taxon>Imbroritus</taxon>
    </lineage>
</organism>
<evidence type="ECO:0000313" key="2">
    <source>
        <dbReference type="Proteomes" id="UP000004277"/>
    </source>
</evidence>
<accession>A0ACD3SRL4</accession>
<proteinExistence type="predicted"/>
<gene>
    <name evidence="1" type="ORF">MW7_008980</name>
</gene>